<dbReference type="EMBL" id="JAABNR010000048">
    <property type="protein sequence ID" value="NBZ90064.1"/>
    <property type="molecule type" value="Genomic_DNA"/>
</dbReference>
<proteinExistence type="predicted"/>
<evidence type="ECO:0000313" key="1">
    <source>
        <dbReference type="EMBL" id="NBZ90064.1"/>
    </source>
</evidence>
<dbReference type="RefSeq" id="WP_168776843.1">
    <property type="nucleotide sequence ID" value="NZ_JAABNR010000048.1"/>
</dbReference>
<protein>
    <submittedName>
        <fullName evidence="1">Uncharacterized protein</fullName>
    </submittedName>
</protein>
<dbReference type="Proteomes" id="UP001193501">
    <property type="component" value="Unassembled WGS sequence"/>
</dbReference>
<keyword evidence="2" id="KW-1185">Reference proteome</keyword>
<name>A0AAE5BXJ0_9RHOB</name>
<reference evidence="1" key="1">
    <citation type="submission" date="2020-01" db="EMBL/GenBank/DDBJ databases">
        <authorList>
            <person name="Chen W.-M."/>
        </authorList>
    </citation>
    <scope>NUCLEOTIDE SEQUENCE</scope>
    <source>
        <strain evidence="1">CYK-10</strain>
    </source>
</reference>
<gene>
    <name evidence="1" type="ORF">GV832_20995</name>
</gene>
<sequence>MGLLGFELTDAGKLLAVSRWEQGLTDAQVALEIVTTALAHAVRLDATSTTKLDRAASADLVGRVTKAFLAYVTEGLLGVTNLEEAASRMGSFLGGQVATSCLDDYLADPFRGMAPTAVCPDEIYLRVEAEEE</sequence>
<evidence type="ECO:0000313" key="2">
    <source>
        <dbReference type="Proteomes" id="UP001193501"/>
    </source>
</evidence>
<organism evidence="1 2">
    <name type="scientific">Stagnihabitans tardus</name>
    <dbReference type="NCBI Taxonomy" id="2699202"/>
    <lineage>
        <taxon>Bacteria</taxon>
        <taxon>Pseudomonadati</taxon>
        <taxon>Pseudomonadota</taxon>
        <taxon>Alphaproteobacteria</taxon>
        <taxon>Rhodobacterales</taxon>
        <taxon>Paracoccaceae</taxon>
        <taxon>Stagnihabitans</taxon>
    </lineage>
</organism>
<accession>A0AAE5BXJ0</accession>
<comment type="caution">
    <text evidence="1">The sequence shown here is derived from an EMBL/GenBank/DDBJ whole genome shotgun (WGS) entry which is preliminary data.</text>
</comment>
<dbReference type="AlphaFoldDB" id="A0AAE5BXJ0"/>